<dbReference type="OrthoDB" id="1607513at2759"/>
<dbReference type="Proteomes" id="UP000691718">
    <property type="component" value="Unassembled WGS sequence"/>
</dbReference>
<comment type="subcellular location">
    <subcellularLocation>
        <location evidence="1">Nucleus</location>
    </subcellularLocation>
</comment>
<keyword evidence="3 8" id="KW-0863">Zinc-finger</keyword>
<evidence type="ECO:0000259" key="10">
    <source>
        <dbReference type="PROSITE" id="PS50808"/>
    </source>
</evidence>
<dbReference type="SMART" id="SM00614">
    <property type="entry name" value="ZnF_BED"/>
    <property type="match status" value="1"/>
</dbReference>
<organism evidence="11 12">
    <name type="scientific">Parnassius apollo</name>
    <name type="common">Apollo butterfly</name>
    <name type="synonym">Papilio apollo</name>
    <dbReference type="NCBI Taxonomy" id="110799"/>
    <lineage>
        <taxon>Eukaryota</taxon>
        <taxon>Metazoa</taxon>
        <taxon>Ecdysozoa</taxon>
        <taxon>Arthropoda</taxon>
        <taxon>Hexapoda</taxon>
        <taxon>Insecta</taxon>
        <taxon>Pterygota</taxon>
        <taxon>Neoptera</taxon>
        <taxon>Endopterygota</taxon>
        <taxon>Lepidoptera</taxon>
        <taxon>Glossata</taxon>
        <taxon>Ditrysia</taxon>
        <taxon>Papilionoidea</taxon>
        <taxon>Papilionidae</taxon>
        <taxon>Parnassiinae</taxon>
        <taxon>Parnassini</taxon>
        <taxon>Parnassius</taxon>
        <taxon>Parnassius</taxon>
    </lineage>
</organism>
<reference evidence="11" key="1">
    <citation type="submission" date="2021-04" db="EMBL/GenBank/DDBJ databases">
        <authorList>
            <person name="Tunstrom K."/>
        </authorList>
    </citation>
    <scope>NUCLEOTIDE SEQUENCE</scope>
</reference>
<feature type="region of interest" description="Disordered" evidence="9">
    <location>
        <begin position="83"/>
        <end position="110"/>
    </location>
</feature>
<dbReference type="GO" id="GO:0003677">
    <property type="term" value="F:DNA binding"/>
    <property type="evidence" value="ECO:0007669"/>
    <property type="project" value="InterPro"/>
</dbReference>
<evidence type="ECO:0000313" key="12">
    <source>
        <dbReference type="Proteomes" id="UP000691718"/>
    </source>
</evidence>
<dbReference type="PANTHER" id="PTHR46481:SF10">
    <property type="entry name" value="ZINC FINGER BED DOMAIN-CONTAINING PROTEIN 39"/>
    <property type="match status" value="1"/>
</dbReference>
<evidence type="ECO:0000256" key="8">
    <source>
        <dbReference type="PROSITE-ProRule" id="PRU00027"/>
    </source>
</evidence>
<keyword evidence="2" id="KW-0479">Metal-binding</keyword>
<proteinExistence type="predicted"/>
<dbReference type="AlphaFoldDB" id="A0A8S3XKZ6"/>
<accession>A0A8S3XKZ6</accession>
<keyword evidence="4" id="KW-0862">Zinc</keyword>
<evidence type="ECO:0000256" key="5">
    <source>
        <dbReference type="ARBA" id="ARBA00023015"/>
    </source>
</evidence>
<evidence type="ECO:0000313" key="11">
    <source>
        <dbReference type="EMBL" id="CAG5026309.1"/>
    </source>
</evidence>
<name>A0A8S3XKZ6_PARAO</name>
<dbReference type="EMBL" id="CAJQZP010001176">
    <property type="protein sequence ID" value="CAG5026309.1"/>
    <property type="molecule type" value="Genomic_DNA"/>
</dbReference>
<feature type="domain" description="BED-type" evidence="10">
    <location>
        <begin position="6"/>
        <end position="51"/>
    </location>
</feature>
<dbReference type="GO" id="GO:0005634">
    <property type="term" value="C:nucleus"/>
    <property type="evidence" value="ECO:0007669"/>
    <property type="project" value="UniProtKB-SubCell"/>
</dbReference>
<dbReference type="PANTHER" id="PTHR46481">
    <property type="entry name" value="ZINC FINGER BED DOMAIN-CONTAINING PROTEIN 4"/>
    <property type="match status" value="1"/>
</dbReference>
<keyword evidence="12" id="KW-1185">Reference proteome</keyword>
<evidence type="ECO:0000256" key="7">
    <source>
        <dbReference type="ARBA" id="ARBA00023242"/>
    </source>
</evidence>
<keyword evidence="6" id="KW-0804">Transcription</keyword>
<evidence type="ECO:0000256" key="9">
    <source>
        <dbReference type="SAM" id="MobiDB-lite"/>
    </source>
</evidence>
<dbReference type="GO" id="GO:0008270">
    <property type="term" value="F:zinc ion binding"/>
    <property type="evidence" value="ECO:0007669"/>
    <property type="project" value="UniProtKB-KW"/>
</dbReference>
<comment type="caution">
    <text evidence="11">The sequence shown here is derived from an EMBL/GenBank/DDBJ whole genome shotgun (WGS) entry which is preliminary data.</text>
</comment>
<protein>
    <submittedName>
        <fullName evidence="11">(apollo) hypothetical protein</fullName>
    </submittedName>
</protein>
<keyword evidence="5" id="KW-0805">Transcription regulation</keyword>
<keyword evidence="7" id="KW-0539">Nucleus</keyword>
<dbReference type="Pfam" id="PF02892">
    <property type="entry name" value="zf-BED"/>
    <property type="match status" value="1"/>
</dbReference>
<evidence type="ECO:0000256" key="1">
    <source>
        <dbReference type="ARBA" id="ARBA00004123"/>
    </source>
</evidence>
<sequence>METVNRKRSAVWNHFMENGPKKARCSYCSNELSVSGGNVGNLNRHLRTKHPTIKLVEERQQQQLNGSAGPEPHIRPVASIETQDLPRATSSSSQPSIQNYTQSTKPLPSRRAEQIDEQLVKMIAKGHYPFSMVEDDESKKLSSLLNPQYALPTRKTISESILPKLYNKCIEKVKSEVQVKGQAFCLTTDGWTSINNDSFIALTLHYISTTSDETKLKSDLIGCVEYNERHTSENLKAFLCDVMAEWNTADYTTAIASDNGMENCE</sequence>
<dbReference type="InterPro" id="IPR052035">
    <property type="entry name" value="ZnF_BED_domain_contain"/>
</dbReference>
<evidence type="ECO:0000256" key="2">
    <source>
        <dbReference type="ARBA" id="ARBA00022723"/>
    </source>
</evidence>
<evidence type="ECO:0000256" key="4">
    <source>
        <dbReference type="ARBA" id="ARBA00022833"/>
    </source>
</evidence>
<evidence type="ECO:0000256" key="3">
    <source>
        <dbReference type="ARBA" id="ARBA00022771"/>
    </source>
</evidence>
<feature type="compositionally biased region" description="Polar residues" evidence="9">
    <location>
        <begin position="88"/>
        <end position="106"/>
    </location>
</feature>
<gene>
    <name evidence="11" type="ORF">PAPOLLO_LOCUS18579</name>
</gene>
<evidence type="ECO:0000256" key="6">
    <source>
        <dbReference type="ARBA" id="ARBA00023163"/>
    </source>
</evidence>
<dbReference type="PROSITE" id="PS50808">
    <property type="entry name" value="ZF_BED"/>
    <property type="match status" value="1"/>
</dbReference>
<dbReference type="InterPro" id="IPR003656">
    <property type="entry name" value="Znf_BED"/>
</dbReference>